<sequence>MAISVSCGSIKSRCSQDQFKWQKEEKFHVFSSSFVSDEEEEESAEEFSLAIRPLFSAAMRILLRRETESRRSSVSTSSDSELPARLSVFKKLIPCSVDGKVKESFAIVKSQDPYEDFKLMMEMIWRSKCLRKNELSSFCNVCRWWKALSSGDR</sequence>
<organism evidence="1 2">
    <name type="scientific">Datura stramonium</name>
    <name type="common">Jimsonweed</name>
    <name type="synonym">Common thornapple</name>
    <dbReference type="NCBI Taxonomy" id="4076"/>
    <lineage>
        <taxon>Eukaryota</taxon>
        <taxon>Viridiplantae</taxon>
        <taxon>Streptophyta</taxon>
        <taxon>Embryophyta</taxon>
        <taxon>Tracheophyta</taxon>
        <taxon>Spermatophyta</taxon>
        <taxon>Magnoliopsida</taxon>
        <taxon>eudicotyledons</taxon>
        <taxon>Gunneridae</taxon>
        <taxon>Pentapetalae</taxon>
        <taxon>asterids</taxon>
        <taxon>lamiids</taxon>
        <taxon>Solanales</taxon>
        <taxon>Solanaceae</taxon>
        <taxon>Solanoideae</taxon>
        <taxon>Datureae</taxon>
        <taxon>Datura</taxon>
    </lineage>
</organism>
<accession>A0ABS8T3B6</accession>
<keyword evidence="2" id="KW-1185">Reference proteome</keyword>
<proteinExistence type="predicted"/>
<name>A0ABS8T3B6_DATST</name>
<dbReference type="Proteomes" id="UP000823775">
    <property type="component" value="Unassembled WGS sequence"/>
</dbReference>
<evidence type="ECO:0000313" key="2">
    <source>
        <dbReference type="Proteomes" id="UP000823775"/>
    </source>
</evidence>
<reference evidence="1 2" key="1">
    <citation type="journal article" date="2021" name="BMC Genomics">
        <title>Datura genome reveals duplications of psychoactive alkaloid biosynthetic genes and high mutation rate following tissue culture.</title>
        <authorList>
            <person name="Rajewski A."/>
            <person name="Carter-House D."/>
            <person name="Stajich J."/>
            <person name="Litt A."/>
        </authorList>
    </citation>
    <scope>NUCLEOTIDE SEQUENCE [LARGE SCALE GENOMIC DNA]</scope>
    <source>
        <strain evidence="1">AR-01</strain>
    </source>
</reference>
<comment type="caution">
    <text evidence="1">The sequence shown here is derived from an EMBL/GenBank/DDBJ whole genome shotgun (WGS) entry which is preliminary data.</text>
</comment>
<protein>
    <recommendedName>
        <fullName evidence="3">Transcription repressor</fullName>
    </recommendedName>
</protein>
<evidence type="ECO:0000313" key="1">
    <source>
        <dbReference type="EMBL" id="MCD7465623.1"/>
    </source>
</evidence>
<evidence type="ECO:0008006" key="3">
    <source>
        <dbReference type="Google" id="ProtNLM"/>
    </source>
</evidence>
<dbReference type="EMBL" id="JACEIK010001065">
    <property type="protein sequence ID" value="MCD7465623.1"/>
    <property type="molecule type" value="Genomic_DNA"/>
</dbReference>
<gene>
    <name evidence="1" type="ORF">HAX54_001638</name>
</gene>